<sequence>MLASSHTGYQLPHQRLPDAKTAPFGAVIAYPSSAASSPLNDAFQYSFEMLDLFIAELLEHFVLLLFGDRP</sequence>
<protein>
    <submittedName>
        <fullName evidence="1">Uncharacterized protein</fullName>
    </submittedName>
</protein>
<gene>
    <name evidence="1" type="ORF">PS943_04310</name>
</gene>
<evidence type="ECO:0000313" key="2">
    <source>
        <dbReference type="Proteomes" id="UP000325645"/>
    </source>
</evidence>
<organism evidence="1 2">
    <name type="scientific">Pseudomonas fluorescens</name>
    <dbReference type="NCBI Taxonomy" id="294"/>
    <lineage>
        <taxon>Bacteria</taxon>
        <taxon>Pseudomonadati</taxon>
        <taxon>Pseudomonadota</taxon>
        <taxon>Gammaproteobacteria</taxon>
        <taxon>Pseudomonadales</taxon>
        <taxon>Pseudomonadaceae</taxon>
        <taxon>Pseudomonas</taxon>
    </lineage>
</organism>
<dbReference type="AlphaFoldDB" id="A0A5E7WKI2"/>
<accession>A0A5E7WKI2</accession>
<reference evidence="1 2" key="1">
    <citation type="submission" date="2019-09" db="EMBL/GenBank/DDBJ databases">
        <authorList>
            <person name="Chandra G."/>
            <person name="Truman W A."/>
        </authorList>
    </citation>
    <scope>NUCLEOTIDE SEQUENCE [LARGE SCALE GENOMIC DNA]</scope>
    <source>
        <strain evidence="1">PS943</strain>
    </source>
</reference>
<dbReference type="Proteomes" id="UP000325645">
    <property type="component" value="Unassembled WGS sequence"/>
</dbReference>
<dbReference type="EMBL" id="CABVJH010000008">
    <property type="protein sequence ID" value="VVQ35420.1"/>
    <property type="molecule type" value="Genomic_DNA"/>
</dbReference>
<evidence type="ECO:0000313" key="1">
    <source>
        <dbReference type="EMBL" id="VVQ35420.1"/>
    </source>
</evidence>
<name>A0A5E7WKI2_PSEFL</name>
<proteinExistence type="predicted"/>